<dbReference type="InterPro" id="IPR020845">
    <property type="entry name" value="AMP-binding_CS"/>
</dbReference>
<dbReference type="Gene3D" id="1.10.1200.10">
    <property type="entry name" value="ACP-like"/>
    <property type="match status" value="1"/>
</dbReference>
<dbReference type="GO" id="GO:0004467">
    <property type="term" value="F:long-chain fatty acid-CoA ligase activity"/>
    <property type="evidence" value="ECO:0007669"/>
    <property type="project" value="TreeGrafter"/>
</dbReference>
<keyword evidence="7" id="KW-1185">Reference proteome</keyword>
<dbReference type="InterPro" id="IPR009081">
    <property type="entry name" value="PP-bd_ACP"/>
</dbReference>
<keyword evidence="2" id="KW-0597">Phosphoprotein</keyword>
<dbReference type="PANTHER" id="PTHR43272">
    <property type="entry name" value="LONG-CHAIN-FATTY-ACID--COA LIGASE"/>
    <property type="match status" value="1"/>
</dbReference>
<dbReference type="InterPro" id="IPR036736">
    <property type="entry name" value="ACP-like_sf"/>
</dbReference>
<dbReference type="CDD" id="cd05235">
    <property type="entry name" value="SDR_e1"/>
    <property type="match status" value="1"/>
</dbReference>
<dbReference type="GO" id="GO:0050661">
    <property type="term" value="F:NADP binding"/>
    <property type="evidence" value="ECO:0007669"/>
    <property type="project" value="InterPro"/>
</dbReference>
<dbReference type="GO" id="GO:0016620">
    <property type="term" value="F:oxidoreductase activity, acting on the aldehyde or oxo group of donors, NAD or NADP as acceptor"/>
    <property type="evidence" value="ECO:0007669"/>
    <property type="project" value="InterPro"/>
</dbReference>
<sequence>MDGTETVDRSQYTISMDDYPEHVASQLHKLMETDSQFAAAAPDPAISLAKRTRGLGIAQVVSLCMEGYGDRPALAERAAQLTTDPETGRVSRELLKRYDMISYRELWKRASNLASFWHHDADQPLLADDIMCILSFGGIDFVTVDLASIYTGAVVVPLQANAAIQQTQAIFNEVAPQWFAVSIEYLNTAVELIVSGHHPRGLVVFDYHPEVDDERERFEVAQAKLAAAGLGHVMATLETLLARGEALPKAPVFDRPDTAERLCTIYYTSGSTGLPKGAMLPERMVKPLWLVDSPMPMINLMYLPMNHTSGRSILFSILGQGGTGYFTGKKDLSDLFDDMRLSRPTYMMLVPRVCEMIYQQYQVSVERAIAAGTDPETAKQELLRETRDTVLGGRLLVASFASAPLAADLRQFLEESLGFKMGNNYGATEVAAVLDDNRVLRPPVIDYKLDDVPELGYFKTDKPYPRGELRVKTSSIMLGYYKRPDITAEAFDEEGYYKTGDIMAEIAPDRLIYVDRRNNVLKLAQGEFVAIARLEALFTNGDPVIRQVYLYGTSDRAFLVGVFVPNQEALEQMGIAQDARAIKDAVREAIQNVARTEHLQPYEVPRDFIIKHEPFSVENGLLAGIGKYQRPKFKERYAEALEGLYDRIAASQNEELDTLRREGRNAPVLETIARAVRATLGLEHVDRTRRLSFSDLGGDSLSALSFSLLLEEIYSVDVPASVINNPAGSLQDLERYIERARSGASTAPTFASVHGRDANEIRASDLTLDRFIPQSVLDAGSKALPPATEVRTVLLTGANGYLGRFLCLEWLERMAAVGGRVVCIARGQDAASARRRIAEVFSSDAALKVRFEQLADGHLDVLAGDIGEPQLGLSEADWTRLGETIDLIVHPAAFVNHVLSYQQLFGPNVVGTAEVIRLAITHKLKRINYVSTVAAAYLPDGILNETDDIRVKTPVRGLVATGYADGYANSKWAGEALLRDAHERFGLPVAIFRSDMILAHSRYEGQLNVPDMFTRLLLSIVQTGLAPKSFYIGDNGHYPGLPVDFTAEAIATLGAQAVNGIQTYHVINPHNDGISLDSFVEWAIAAGYPITRIDDYADWYGRFATALRGLPEEQRQHSSLPLLHQLQYQMPAQYGTMVSADRFRADVIRYEVGAVNDIPPLSRELIEKYLSDLKRLGLISE</sequence>
<evidence type="ECO:0000256" key="4">
    <source>
        <dbReference type="ARBA" id="ARBA00022840"/>
    </source>
</evidence>
<evidence type="ECO:0000256" key="3">
    <source>
        <dbReference type="ARBA" id="ARBA00022741"/>
    </source>
</evidence>
<dbReference type="Pfam" id="PF00550">
    <property type="entry name" value="PP-binding"/>
    <property type="match status" value="1"/>
</dbReference>
<dbReference type="PROSITE" id="PS00455">
    <property type="entry name" value="AMP_BINDING"/>
    <property type="match status" value="1"/>
</dbReference>
<dbReference type="RefSeq" id="WP_208405040.1">
    <property type="nucleotide sequence ID" value="NZ_JAASQR010000004.1"/>
</dbReference>
<evidence type="ECO:0000313" key="6">
    <source>
        <dbReference type="EMBL" id="NIJ17875.1"/>
    </source>
</evidence>
<evidence type="ECO:0000256" key="1">
    <source>
        <dbReference type="ARBA" id="ARBA00022450"/>
    </source>
</evidence>
<accession>A0A846MH08</accession>
<dbReference type="SUPFAM" id="SSF51735">
    <property type="entry name" value="NAD(P)-binding Rossmann-fold domains"/>
    <property type="match status" value="1"/>
</dbReference>
<gene>
    <name evidence="6" type="ORF">FHS54_002875</name>
</gene>
<protein>
    <submittedName>
        <fullName evidence="6">Fatty acid CoA ligase FadD9</fullName>
    </submittedName>
</protein>
<reference evidence="6 7" key="1">
    <citation type="submission" date="2020-03" db="EMBL/GenBank/DDBJ databases">
        <title>Genomic Encyclopedia of Type Strains, Phase IV (KMG-IV): sequencing the most valuable type-strain genomes for metagenomic binning, comparative biology and taxonomic classification.</title>
        <authorList>
            <person name="Goeker M."/>
        </authorList>
    </citation>
    <scope>NUCLEOTIDE SEQUENCE [LARGE SCALE GENOMIC DNA]</scope>
    <source>
        <strain evidence="6 7">DSM 21299</strain>
    </source>
</reference>
<proteinExistence type="predicted"/>
<dbReference type="SUPFAM" id="SSF47336">
    <property type="entry name" value="ACP-like"/>
    <property type="match status" value="1"/>
</dbReference>
<dbReference type="AlphaFoldDB" id="A0A846MH08"/>
<dbReference type="GO" id="GO:0016020">
    <property type="term" value="C:membrane"/>
    <property type="evidence" value="ECO:0007669"/>
    <property type="project" value="TreeGrafter"/>
</dbReference>
<dbReference type="Gene3D" id="3.40.50.12780">
    <property type="entry name" value="N-terminal domain of ligase-like"/>
    <property type="match status" value="1"/>
</dbReference>
<feature type="domain" description="Carrier" evidence="5">
    <location>
        <begin position="666"/>
        <end position="741"/>
    </location>
</feature>
<evidence type="ECO:0000313" key="7">
    <source>
        <dbReference type="Proteomes" id="UP000576821"/>
    </source>
</evidence>
<dbReference type="Pfam" id="PF00501">
    <property type="entry name" value="AMP-binding"/>
    <property type="match status" value="1"/>
</dbReference>
<name>A0A846MH08_9SPHN</name>
<keyword evidence="6" id="KW-0436">Ligase</keyword>
<dbReference type="InterPro" id="IPR010080">
    <property type="entry name" value="Thioester_reductase-like_dom"/>
</dbReference>
<dbReference type="NCBIfam" id="NF041592">
    <property type="entry name" value="carboxyl_red"/>
    <property type="match status" value="1"/>
</dbReference>
<dbReference type="PANTHER" id="PTHR43272:SF33">
    <property type="entry name" value="AMP-BINDING DOMAIN-CONTAINING PROTEIN-RELATED"/>
    <property type="match status" value="1"/>
</dbReference>
<evidence type="ECO:0000256" key="2">
    <source>
        <dbReference type="ARBA" id="ARBA00022553"/>
    </source>
</evidence>
<dbReference type="InterPro" id="IPR046407">
    <property type="entry name" value="CAR"/>
</dbReference>
<dbReference type="Pfam" id="PF07993">
    <property type="entry name" value="NAD_binding_4"/>
    <property type="match status" value="1"/>
</dbReference>
<dbReference type="NCBIfam" id="TIGR01746">
    <property type="entry name" value="Thioester-redct"/>
    <property type="match status" value="1"/>
</dbReference>
<dbReference type="Proteomes" id="UP000576821">
    <property type="component" value="Unassembled WGS sequence"/>
</dbReference>
<dbReference type="InterPro" id="IPR036291">
    <property type="entry name" value="NAD(P)-bd_dom_sf"/>
</dbReference>
<dbReference type="PROSITE" id="PS50075">
    <property type="entry name" value="CARRIER"/>
    <property type="match status" value="1"/>
</dbReference>
<keyword evidence="1" id="KW-0596">Phosphopantetheine</keyword>
<dbReference type="GO" id="GO:0005524">
    <property type="term" value="F:ATP binding"/>
    <property type="evidence" value="ECO:0007669"/>
    <property type="project" value="UniProtKB-KW"/>
</dbReference>
<dbReference type="InterPro" id="IPR013120">
    <property type="entry name" value="FAR_NAD-bd"/>
</dbReference>
<dbReference type="EMBL" id="JAASQR010000004">
    <property type="protein sequence ID" value="NIJ17875.1"/>
    <property type="molecule type" value="Genomic_DNA"/>
</dbReference>
<dbReference type="SUPFAM" id="SSF56801">
    <property type="entry name" value="Acetyl-CoA synthetase-like"/>
    <property type="match status" value="1"/>
</dbReference>
<organism evidence="6 7">
    <name type="scientific">Sphingobium vermicomposti</name>
    <dbReference type="NCBI Taxonomy" id="529005"/>
    <lineage>
        <taxon>Bacteria</taxon>
        <taxon>Pseudomonadati</taxon>
        <taxon>Pseudomonadota</taxon>
        <taxon>Alphaproteobacteria</taxon>
        <taxon>Sphingomonadales</taxon>
        <taxon>Sphingomonadaceae</taxon>
        <taxon>Sphingobium</taxon>
    </lineage>
</organism>
<dbReference type="InterPro" id="IPR000873">
    <property type="entry name" value="AMP-dep_synth/lig_dom"/>
</dbReference>
<keyword evidence="4" id="KW-0067">ATP-binding</keyword>
<evidence type="ECO:0000259" key="5">
    <source>
        <dbReference type="PROSITE" id="PS50075"/>
    </source>
</evidence>
<comment type="caution">
    <text evidence="6">The sequence shown here is derived from an EMBL/GenBank/DDBJ whole genome shotgun (WGS) entry which is preliminary data.</text>
</comment>
<dbReference type="Gene3D" id="3.40.50.720">
    <property type="entry name" value="NAD(P)-binding Rossmann-like Domain"/>
    <property type="match status" value="1"/>
</dbReference>
<dbReference type="GO" id="GO:0031177">
    <property type="term" value="F:phosphopantetheine binding"/>
    <property type="evidence" value="ECO:0007669"/>
    <property type="project" value="InterPro"/>
</dbReference>
<dbReference type="InterPro" id="IPR042099">
    <property type="entry name" value="ANL_N_sf"/>
</dbReference>
<keyword evidence="3" id="KW-0547">Nucleotide-binding</keyword>